<dbReference type="EMBL" id="DS028185">
    <property type="protein sequence ID" value="EEY68022.1"/>
    <property type="molecule type" value="Genomic_DNA"/>
</dbReference>
<feature type="domain" description="Fibronectin type-III" evidence="2">
    <location>
        <begin position="179"/>
        <end position="273"/>
    </location>
</feature>
<dbReference type="SMART" id="SM00060">
    <property type="entry name" value="FN3"/>
    <property type="match status" value="3"/>
</dbReference>
<reference evidence="5" key="1">
    <citation type="journal article" date="2009" name="Nature">
        <title>Genome sequence and analysis of the Irish potato famine pathogen Phytophthora infestans.</title>
        <authorList>
            <consortium name="The Broad Institute Genome Sequencing Platform"/>
            <person name="Haas B.J."/>
            <person name="Kamoun S."/>
            <person name="Zody M.C."/>
            <person name="Jiang R.H."/>
            <person name="Handsaker R.E."/>
            <person name="Cano L.M."/>
            <person name="Grabherr M."/>
            <person name="Kodira C.D."/>
            <person name="Raffaele S."/>
            <person name="Torto-Alalibo T."/>
            <person name="Bozkurt T.O."/>
            <person name="Ah-Fong A.M."/>
            <person name="Alvarado L."/>
            <person name="Anderson V.L."/>
            <person name="Armstrong M.R."/>
            <person name="Avrova A."/>
            <person name="Baxter L."/>
            <person name="Beynon J."/>
            <person name="Boevink P.C."/>
            <person name="Bollmann S.R."/>
            <person name="Bos J.I."/>
            <person name="Bulone V."/>
            <person name="Cai G."/>
            <person name="Cakir C."/>
            <person name="Carrington J.C."/>
            <person name="Chawner M."/>
            <person name="Conti L."/>
            <person name="Costanzo S."/>
            <person name="Ewan R."/>
            <person name="Fahlgren N."/>
            <person name="Fischbach M.A."/>
            <person name="Fugelstad J."/>
            <person name="Gilroy E.M."/>
            <person name="Gnerre S."/>
            <person name="Green P.J."/>
            <person name="Grenville-Briggs L.J."/>
            <person name="Griffith J."/>
            <person name="Grunwald N.J."/>
            <person name="Horn K."/>
            <person name="Horner N.R."/>
            <person name="Hu C.H."/>
            <person name="Huitema E."/>
            <person name="Jeong D.H."/>
            <person name="Jones A.M."/>
            <person name="Jones J.D."/>
            <person name="Jones R.W."/>
            <person name="Karlsson E.K."/>
            <person name="Kunjeti S.G."/>
            <person name="Lamour K."/>
            <person name="Liu Z."/>
            <person name="Ma L."/>
            <person name="Maclean D."/>
            <person name="Chibucos M.C."/>
            <person name="McDonald H."/>
            <person name="McWalters J."/>
            <person name="Meijer H.J."/>
            <person name="Morgan W."/>
            <person name="Morris P.F."/>
            <person name="Munro C.A."/>
            <person name="O'Neill K."/>
            <person name="Ospina-Giraldo M."/>
            <person name="Pinzon A."/>
            <person name="Pritchard L."/>
            <person name="Ramsahoye B."/>
            <person name="Ren Q."/>
            <person name="Restrepo S."/>
            <person name="Roy S."/>
            <person name="Sadanandom A."/>
            <person name="Savidor A."/>
            <person name="Schornack S."/>
            <person name="Schwartz D.C."/>
            <person name="Schumann U.D."/>
            <person name="Schwessinger B."/>
            <person name="Seyer L."/>
            <person name="Sharpe T."/>
            <person name="Silvar C."/>
            <person name="Song J."/>
            <person name="Studholme D.J."/>
            <person name="Sykes S."/>
            <person name="Thines M."/>
            <person name="van de Vondervoort P.J."/>
            <person name="Phuntumart V."/>
            <person name="Wawra S."/>
            <person name="Weide R."/>
            <person name="Win J."/>
            <person name="Young C."/>
            <person name="Zhou S."/>
            <person name="Fry W."/>
            <person name="Meyers B.C."/>
            <person name="van West P."/>
            <person name="Ristaino J."/>
            <person name="Govers F."/>
            <person name="Birch P.R."/>
            <person name="Whisson S.C."/>
            <person name="Judelson H.S."/>
            <person name="Nusbaum C."/>
        </authorList>
    </citation>
    <scope>NUCLEOTIDE SEQUENCE [LARGE SCALE GENOMIC DNA]</scope>
    <source>
        <strain evidence="5">T30-4</strain>
    </source>
</reference>
<dbReference type="RefSeq" id="XP_002997721.1">
    <property type="nucleotide sequence ID" value="XM_002997675.1"/>
</dbReference>
<dbReference type="Gene3D" id="2.60.40.10">
    <property type="entry name" value="Immunoglobulins"/>
    <property type="match status" value="3"/>
</dbReference>
<evidence type="ECO:0000256" key="1">
    <source>
        <dbReference type="ARBA" id="ARBA00022737"/>
    </source>
</evidence>
<dbReference type="SUPFAM" id="SSF49265">
    <property type="entry name" value="Fibronectin type III"/>
    <property type="match status" value="2"/>
</dbReference>
<dbReference type="OrthoDB" id="75921at2759"/>
<dbReference type="InterPro" id="IPR013783">
    <property type="entry name" value="Ig-like_fold"/>
</dbReference>
<dbReference type="Proteomes" id="UP000006643">
    <property type="component" value="Unassembled WGS sequence"/>
</dbReference>
<name>D0NY64_PHYIT</name>
<evidence type="ECO:0000313" key="4">
    <source>
        <dbReference type="EMBL" id="EEY68022.1"/>
    </source>
</evidence>
<organism evidence="4 5">
    <name type="scientific">Phytophthora infestans (strain T30-4)</name>
    <name type="common">Potato late blight agent</name>
    <dbReference type="NCBI Taxonomy" id="403677"/>
    <lineage>
        <taxon>Eukaryota</taxon>
        <taxon>Sar</taxon>
        <taxon>Stramenopiles</taxon>
        <taxon>Oomycota</taxon>
        <taxon>Peronosporomycetes</taxon>
        <taxon>Peronosporales</taxon>
        <taxon>Peronosporaceae</taxon>
        <taxon>Phytophthora</taxon>
    </lineage>
</organism>
<dbReference type="InterPro" id="IPR001322">
    <property type="entry name" value="Lamin_tail_dom"/>
</dbReference>
<evidence type="ECO:0000313" key="5">
    <source>
        <dbReference type="Proteomes" id="UP000006643"/>
    </source>
</evidence>
<dbReference type="InterPro" id="IPR003961">
    <property type="entry name" value="FN3_dom"/>
</dbReference>
<gene>
    <name evidence="4" type="ORF">PITG_18093</name>
</gene>
<dbReference type="Pfam" id="PF00041">
    <property type="entry name" value="fn3"/>
    <property type="match status" value="1"/>
</dbReference>
<keyword evidence="5" id="KW-1185">Reference proteome</keyword>
<feature type="domain" description="Fibronectin type-III" evidence="2">
    <location>
        <begin position="81"/>
        <end position="178"/>
    </location>
</feature>
<keyword evidence="1" id="KW-0677">Repeat</keyword>
<feature type="domain" description="LTD" evidence="3">
    <location>
        <begin position="170"/>
        <end position="310"/>
    </location>
</feature>
<dbReference type="HOGENOM" id="CLU_636914_0_0_1"/>
<evidence type="ECO:0000259" key="3">
    <source>
        <dbReference type="PROSITE" id="PS51841"/>
    </source>
</evidence>
<proteinExistence type="predicted"/>
<dbReference type="InterPro" id="IPR050964">
    <property type="entry name" value="Striated_Muscle_Regulatory"/>
</dbReference>
<dbReference type="eggNOG" id="KOG0613">
    <property type="taxonomic scope" value="Eukaryota"/>
</dbReference>
<dbReference type="PANTHER" id="PTHR13817">
    <property type="entry name" value="TITIN"/>
    <property type="match status" value="1"/>
</dbReference>
<dbReference type="OMA" id="IGANDRC"/>
<dbReference type="InterPro" id="IPR036116">
    <property type="entry name" value="FN3_sf"/>
</dbReference>
<dbReference type="CDD" id="cd00063">
    <property type="entry name" value="FN3"/>
    <property type="match status" value="2"/>
</dbReference>
<accession>D0NY64</accession>
<dbReference type="VEuPathDB" id="FungiDB:PITG_18093"/>
<dbReference type="PANTHER" id="PTHR13817:SF166">
    <property type="entry name" value="NEURONAL IGCAM-RELATED"/>
    <property type="match status" value="1"/>
</dbReference>
<dbReference type="InParanoid" id="D0NY64"/>
<dbReference type="AlphaFoldDB" id="D0NY64"/>
<evidence type="ECO:0008006" key="6">
    <source>
        <dbReference type="Google" id="ProtNLM"/>
    </source>
</evidence>
<dbReference type="GeneID" id="9463019"/>
<dbReference type="KEGG" id="pif:PITG_18093"/>
<sequence>MATDDAGVFLEVATTIGSDTVDAVEILHSSDSDDEPLLSNTQYFFKAVAVNLMDICVSVPISLQLTNTTEAWTTAASVPGAPPSPYFLRATGGMISMLILRPANMQGANCTGFKIKIGDTTGHHIDSSIDADDDVTFNATSLQANSSYKVSVAVITNLGISSFSSPSIMSTTTSTAPSTPRDVSVANVTGNSALLEWSSPFDSGDADITGYTIILTSPGREEQISALSSPILLENLAAKTVYTVKMIATNAAGKKSTRTVGGSFNTLSLTPPGKPLDISLVFASGGAIEIAWNPSQNRGGELLASMEYKATAFRATSCFGSSTSSPCSACNSLKLKDSLYQLIEDASVCEQPTTQCSDSAFNCCLTRKSSSHGFGLSCGLMTPVSEPRVVVGTTSAIFNGLNYSSTYYFSVQASNRAGKSTISELQGVQTT</sequence>
<dbReference type="PROSITE" id="PS51841">
    <property type="entry name" value="LTD"/>
    <property type="match status" value="1"/>
</dbReference>
<dbReference type="PROSITE" id="PS50853">
    <property type="entry name" value="FN3"/>
    <property type="match status" value="2"/>
</dbReference>
<protein>
    <recommendedName>
        <fullName evidence="6">Titin</fullName>
    </recommendedName>
</protein>
<evidence type="ECO:0000259" key="2">
    <source>
        <dbReference type="PROSITE" id="PS50853"/>
    </source>
</evidence>